<dbReference type="InterPro" id="IPR029063">
    <property type="entry name" value="SAM-dependent_MTases_sf"/>
</dbReference>
<dbReference type="HOGENOM" id="CLU_074551_0_0_4"/>
<dbReference type="PANTHER" id="PTHR43591">
    <property type="entry name" value="METHYLTRANSFERASE"/>
    <property type="match status" value="1"/>
</dbReference>
<keyword evidence="2" id="KW-0808">Transferase</keyword>
<dbReference type="SUPFAM" id="SSF53335">
    <property type="entry name" value="S-adenosyl-L-methionine-dependent methyltransferases"/>
    <property type="match status" value="1"/>
</dbReference>
<dbReference type="InterPro" id="IPR041698">
    <property type="entry name" value="Methyltransf_25"/>
</dbReference>
<dbReference type="EMBL" id="CP001965">
    <property type="protein sequence ID" value="ADE11392.1"/>
    <property type="molecule type" value="Genomic_DNA"/>
</dbReference>
<dbReference type="AlphaFoldDB" id="D5CR06"/>
<name>D5CR06_SIDLE</name>
<dbReference type="Pfam" id="PF13649">
    <property type="entry name" value="Methyltransf_25"/>
    <property type="match status" value="1"/>
</dbReference>
<sequence>MEFENMPLATAMKISEPGYDRVCDERDIYERLLPLEDADILELGCGKAEKTFAIAERGKANRIVALEVDEIQHAKNLQRKTPSNVSFQLGGAQAIPVGDRSFDIVLMFKSLHHVPLALMDTAMAEIHRVLKPGGMAYISEPVFAGEFNEILRLFHDEQAVRAAAFAAVERAVAAGSFELASETFFDTPVHFENFEQFEEQILKVTHTQHRLAPELYQQVRQKFMHHMKTDGASFRTPIRVDLLRKV</sequence>
<keyword evidence="3" id="KW-1185">Reference proteome</keyword>
<protein>
    <submittedName>
        <fullName evidence="2">Methyltransferase type 11</fullName>
    </submittedName>
</protein>
<evidence type="ECO:0000259" key="1">
    <source>
        <dbReference type="Pfam" id="PF13649"/>
    </source>
</evidence>
<gene>
    <name evidence="2" type="ordered locus">Slit_1154</name>
</gene>
<dbReference type="GO" id="GO:0008168">
    <property type="term" value="F:methyltransferase activity"/>
    <property type="evidence" value="ECO:0007669"/>
    <property type="project" value="UniProtKB-KW"/>
</dbReference>
<accession>D5CR06</accession>
<feature type="domain" description="Methyltransferase" evidence="1">
    <location>
        <begin position="40"/>
        <end position="134"/>
    </location>
</feature>
<organism evidence="2 3">
    <name type="scientific">Sideroxydans lithotrophicus (strain ES-1)</name>
    <dbReference type="NCBI Taxonomy" id="580332"/>
    <lineage>
        <taxon>Bacteria</taxon>
        <taxon>Pseudomonadati</taxon>
        <taxon>Pseudomonadota</taxon>
        <taxon>Betaproteobacteria</taxon>
        <taxon>Nitrosomonadales</taxon>
        <taxon>Gallionellaceae</taxon>
        <taxon>Sideroxydans</taxon>
    </lineage>
</organism>
<evidence type="ECO:0000313" key="2">
    <source>
        <dbReference type="EMBL" id="ADE11392.1"/>
    </source>
</evidence>
<reference evidence="2 3" key="1">
    <citation type="submission" date="2010-03" db="EMBL/GenBank/DDBJ databases">
        <title>Complete sequence of Sideroxydans lithotrophicus ES-1.</title>
        <authorList>
            <consortium name="US DOE Joint Genome Institute"/>
            <person name="Lucas S."/>
            <person name="Copeland A."/>
            <person name="Lapidus A."/>
            <person name="Cheng J.-F."/>
            <person name="Bruce D."/>
            <person name="Goodwin L."/>
            <person name="Pitluck S."/>
            <person name="Munk A.C."/>
            <person name="Detter J.C."/>
            <person name="Han C."/>
            <person name="Tapia R."/>
            <person name="Larimer F."/>
            <person name="Land M."/>
            <person name="Hauser L."/>
            <person name="Kyrpides N."/>
            <person name="Ivanova N."/>
            <person name="Emerson D."/>
            <person name="Woyke T."/>
        </authorList>
    </citation>
    <scope>NUCLEOTIDE SEQUENCE [LARGE SCALE GENOMIC DNA]</scope>
    <source>
        <strain evidence="2 3">ES-1</strain>
    </source>
</reference>
<evidence type="ECO:0000313" key="3">
    <source>
        <dbReference type="Proteomes" id="UP000001625"/>
    </source>
</evidence>
<dbReference type="eggNOG" id="COG2226">
    <property type="taxonomic scope" value="Bacteria"/>
</dbReference>
<proteinExistence type="predicted"/>
<dbReference type="Proteomes" id="UP000001625">
    <property type="component" value="Chromosome"/>
</dbReference>
<keyword evidence="2" id="KW-0489">Methyltransferase</keyword>
<dbReference type="KEGG" id="slt:Slit_1154"/>
<dbReference type="STRING" id="580332.Slit_1154"/>
<dbReference type="CDD" id="cd02440">
    <property type="entry name" value="AdoMet_MTases"/>
    <property type="match status" value="1"/>
</dbReference>
<dbReference type="GO" id="GO:0032259">
    <property type="term" value="P:methylation"/>
    <property type="evidence" value="ECO:0007669"/>
    <property type="project" value="UniProtKB-KW"/>
</dbReference>
<dbReference type="Gene3D" id="3.40.50.150">
    <property type="entry name" value="Vaccinia Virus protein VP39"/>
    <property type="match status" value="1"/>
</dbReference>